<dbReference type="AlphaFoldDB" id="A0AAW9FN46"/>
<gene>
    <name evidence="1" type="ORF">RMR22_22280</name>
    <name evidence="2" type="ORF">RMS29_24225</name>
</gene>
<name>A0AAW9FN46_9HYPH</name>
<evidence type="ECO:0000313" key="2">
    <source>
        <dbReference type="EMBL" id="MDX8332318.1"/>
    </source>
</evidence>
<organism evidence="1">
    <name type="scientific">Agrobacterium rosae</name>
    <dbReference type="NCBI Taxonomy" id="1972867"/>
    <lineage>
        <taxon>Bacteria</taxon>
        <taxon>Pseudomonadati</taxon>
        <taxon>Pseudomonadota</taxon>
        <taxon>Alphaproteobacteria</taxon>
        <taxon>Hyphomicrobiales</taxon>
        <taxon>Rhizobiaceae</taxon>
        <taxon>Rhizobium/Agrobacterium group</taxon>
        <taxon>Agrobacterium</taxon>
    </lineage>
</organism>
<proteinExistence type="predicted"/>
<protein>
    <submittedName>
        <fullName evidence="1">Uncharacterized protein</fullName>
    </submittedName>
</protein>
<reference evidence="1 3" key="1">
    <citation type="journal article" date="2023" name="Phytobiomes J">
        <title>Deciphering the key players within the bacterial microbiota associated with aerial crown gall tumors on rhododendron: Insights into the gallobiome.</title>
        <authorList>
            <person name="Kuzmanovic N."/>
            <person name="Nesme J."/>
            <person name="Wolf J."/>
            <person name="Neumann-Schaal M."/>
            <person name="Petersen J."/>
            <person name="Fernandez-Gnecco G."/>
            <person name="Sproeer C."/>
            <person name="Bunk B."/>
            <person name="Overmann J."/>
            <person name="Sorensen S.J."/>
            <person name="Idczak E."/>
            <person name="Smalla K."/>
        </authorList>
    </citation>
    <scope>NUCLEOTIDE SEQUENCE</scope>
    <source>
        <strain evidence="1">Rho-11.1</strain>
        <strain evidence="3">rho-14.1</strain>
        <strain evidence="2">Rho-14.1</strain>
    </source>
</reference>
<accession>A0AAW9FN46</accession>
<sequence length="164" mass="17897">MAAVVPKPAGRLFFWISRFVQACEAVFDCRSNFQFNGSGRDAMGRRDLPMWLALNACGKNDCSTPFRQFVHDFQQPRQCVARHQDGFGIGSVIIDIQELVNLMRMEAAAVSRSAVVDSKIFDKAAEVGDGSDKGHRFALGKPDPCLLRQILAIFSGSGASGQVA</sequence>
<comment type="caution">
    <text evidence="1">The sequence shown here is derived from an EMBL/GenBank/DDBJ whole genome shotgun (WGS) entry which is preliminary data.</text>
</comment>
<dbReference type="EMBL" id="JAVRAD010000016">
    <property type="protein sequence ID" value="MDX8332318.1"/>
    <property type="molecule type" value="Genomic_DNA"/>
</dbReference>
<keyword evidence="3" id="KW-1185">Reference proteome</keyword>
<dbReference type="EMBL" id="JAVRAF010000012">
    <property type="protein sequence ID" value="MDX8304987.1"/>
    <property type="molecule type" value="Genomic_DNA"/>
</dbReference>
<evidence type="ECO:0000313" key="3">
    <source>
        <dbReference type="Proteomes" id="UP001277561"/>
    </source>
</evidence>
<evidence type="ECO:0000313" key="1">
    <source>
        <dbReference type="EMBL" id="MDX8304987.1"/>
    </source>
</evidence>
<dbReference type="Proteomes" id="UP001277561">
    <property type="component" value="Unassembled WGS sequence"/>
</dbReference>